<organism evidence="1 2">
    <name type="scientific">Zarea fungicola</name>
    <dbReference type="NCBI Taxonomy" id="93591"/>
    <lineage>
        <taxon>Eukaryota</taxon>
        <taxon>Fungi</taxon>
        <taxon>Dikarya</taxon>
        <taxon>Ascomycota</taxon>
        <taxon>Pezizomycotina</taxon>
        <taxon>Sordariomycetes</taxon>
        <taxon>Hypocreomycetidae</taxon>
        <taxon>Hypocreales</taxon>
        <taxon>Cordycipitaceae</taxon>
        <taxon>Zarea</taxon>
    </lineage>
</organism>
<protein>
    <submittedName>
        <fullName evidence="1">Uncharacterized protein</fullName>
    </submittedName>
</protein>
<name>A0ACC1MEA1_9HYPO</name>
<reference evidence="1" key="1">
    <citation type="submission" date="2022-08" db="EMBL/GenBank/DDBJ databases">
        <title>Genome Sequence of Lecanicillium fungicola.</title>
        <authorList>
            <person name="Buettner E."/>
        </authorList>
    </citation>
    <scope>NUCLEOTIDE SEQUENCE</scope>
    <source>
        <strain evidence="1">Babe33</strain>
    </source>
</reference>
<dbReference type="EMBL" id="JANJQO010003441">
    <property type="protein sequence ID" value="KAJ2960060.1"/>
    <property type="molecule type" value="Genomic_DNA"/>
</dbReference>
<keyword evidence="2" id="KW-1185">Reference proteome</keyword>
<gene>
    <name evidence="1" type="ORF">NQ176_g11077</name>
</gene>
<dbReference type="Proteomes" id="UP001143910">
    <property type="component" value="Unassembled WGS sequence"/>
</dbReference>
<proteinExistence type="predicted"/>
<evidence type="ECO:0000313" key="1">
    <source>
        <dbReference type="EMBL" id="KAJ2960060.1"/>
    </source>
</evidence>
<evidence type="ECO:0000313" key="2">
    <source>
        <dbReference type="Proteomes" id="UP001143910"/>
    </source>
</evidence>
<accession>A0ACC1MEA1</accession>
<comment type="caution">
    <text evidence="1">The sequence shown here is derived from an EMBL/GenBank/DDBJ whole genome shotgun (WGS) entry which is preliminary data.</text>
</comment>
<sequence>MDSTDENDSEDARCIELETLKAIFPELRRIENSESPYSFELEIPVELAQPLTVAFPPARNAIVDVVSAETSRNGGDAGGVAAGTAAAQPLDSIDVSHLPPISLLISLPDGYPESLPPHVELNTTPEWLSRETLSRLEDDGPRLWEEMGRDMVAYTYIDHIQRGAEEAFGILNADGTLSVDPDHKLAVLDYDIKAKKAAFERETFDCGICLDPKKGTSCHKMIDCGHIFCVKCLVDFYGEAIKSGELLTIRCLAPTCAKERAAKIPKDATGRPTKRAKVFISPSELLQIGLPEEIVKRYVTLKYKTELESDKNTIYCPRQWCNGAARSKRHKKPQGLNLIEIDASDDDDDDNDDNDDVSSNSKNKKASKAKFNAAELLRGTANLFAVPGSGVSRSSQKKKKRL</sequence>